<evidence type="ECO:0000259" key="1">
    <source>
        <dbReference type="PROSITE" id="PS00028"/>
    </source>
</evidence>
<accession>A0A0D7BKH4</accession>
<dbReference type="OrthoDB" id="3257338at2759"/>
<gene>
    <name evidence="2" type="ORF">CYLTODRAFT_391041</name>
</gene>
<dbReference type="STRING" id="1314674.A0A0D7BKH4"/>
<dbReference type="InterPro" id="IPR040521">
    <property type="entry name" value="KDZ"/>
</dbReference>
<dbReference type="AlphaFoldDB" id="A0A0D7BKH4"/>
<dbReference type="PANTHER" id="PTHR33096">
    <property type="entry name" value="CXC2 DOMAIN-CONTAINING PROTEIN"/>
    <property type="match status" value="1"/>
</dbReference>
<dbReference type="PANTHER" id="PTHR33096:SF1">
    <property type="entry name" value="CXC1-LIKE CYSTEINE CLUSTER ASSOCIATED WITH KDZ TRANSPOSASES DOMAIN-CONTAINING PROTEIN"/>
    <property type="match status" value="1"/>
</dbReference>
<reference evidence="2 3" key="1">
    <citation type="journal article" date="2015" name="Fungal Genet. Biol.">
        <title>Evolution of novel wood decay mechanisms in Agaricales revealed by the genome sequences of Fistulina hepatica and Cylindrobasidium torrendii.</title>
        <authorList>
            <person name="Floudas D."/>
            <person name="Held B.W."/>
            <person name="Riley R."/>
            <person name="Nagy L.G."/>
            <person name="Koehler G."/>
            <person name="Ransdell A.S."/>
            <person name="Younus H."/>
            <person name="Chow J."/>
            <person name="Chiniquy J."/>
            <person name="Lipzen A."/>
            <person name="Tritt A."/>
            <person name="Sun H."/>
            <person name="Haridas S."/>
            <person name="LaButti K."/>
            <person name="Ohm R.A."/>
            <person name="Kues U."/>
            <person name="Blanchette R.A."/>
            <person name="Grigoriev I.V."/>
            <person name="Minto R.E."/>
            <person name="Hibbett D.S."/>
        </authorList>
    </citation>
    <scope>NUCLEOTIDE SEQUENCE [LARGE SCALE GENOMIC DNA]</scope>
    <source>
        <strain evidence="2 3">FP15055 ss-10</strain>
    </source>
</reference>
<dbReference type="Pfam" id="PF18758">
    <property type="entry name" value="KDZ"/>
    <property type="match status" value="1"/>
</dbReference>
<dbReference type="EMBL" id="KN880459">
    <property type="protein sequence ID" value="KIY71058.1"/>
    <property type="molecule type" value="Genomic_DNA"/>
</dbReference>
<proteinExistence type="predicted"/>
<organism evidence="2 3">
    <name type="scientific">Cylindrobasidium torrendii FP15055 ss-10</name>
    <dbReference type="NCBI Taxonomy" id="1314674"/>
    <lineage>
        <taxon>Eukaryota</taxon>
        <taxon>Fungi</taxon>
        <taxon>Dikarya</taxon>
        <taxon>Basidiomycota</taxon>
        <taxon>Agaricomycotina</taxon>
        <taxon>Agaricomycetes</taxon>
        <taxon>Agaricomycetidae</taxon>
        <taxon>Agaricales</taxon>
        <taxon>Marasmiineae</taxon>
        <taxon>Physalacriaceae</taxon>
        <taxon>Cylindrobasidium</taxon>
    </lineage>
</organism>
<evidence type="ECO:0000313" key="2">
    <source>
        <dbReference type="EMBL" id="KIY71058.1"/>
    </source>
</evidence>
<name>A0A0D7BKH4_9AGAR</name>
<dbReference type="InterPro" id="IPR041457">
    <property type="entry name" value="CxC2_KDZ-assoc"/>
</dbReference>
<evidence type="ECO:0000313" key="3">
    <source>
        <dbReference type="Proteomes" id="UP000054007"/>
    </source>
</evidence>
<dbReference type="Proteomes" id="UP000054007">
    <property type="component" value="Unassembled WGS sequence"/>
</dbReference>
<feature type="domain" description="C2H2-type" evidence="1">
    <location>
        <begin position="6"/>
        <end position="30"/>
    </location>
</feature>
<protein>
    <recommendedName>
        <fullName evidence="1">C2H2-type domain-containing protein</fullName>
    </recommendedName>
</protein>
<keyword evidence="3" id="KW-1185">Reference proteome</keyword>
<dbReference type="PROSITE" id="PS00028">
    <property type="entry name" value="ZINC_FINGER_C2H2_1"/>
    <property type="match status" value="1"/>
</dbReference>
<dbReference type="InterPro" id="IPR013087">
    <property type="entry name" value="Znf_C2H2_type"/>
</dbReference>
<dbReference type="Pfam" id="PF18803">
    <property type="entry name" value="CxC2"/>
    <property type="match status" value="1"/>
</dbReference>
<sequence>MGEFRCKVCRCERLYCQPCILDKHRHLWLHRIERWTGSHFSNTTLTSLGLVVDLNPAHSNCYGHEDKALVVIDVSGVHRMTVKFCHCQSLSRPVQLLRFRLLPATTTDPQTCATFEVLREFRQSSFVSKKSAYSYLKHICRLTDNTGVSSMPPLFRYQQWLHMIRMWRHLMMCKQAGLGNVVNGRRDMKKGDLAVLCPMCPRLGINVTVDDIRKTPPERRYELSAQLVMDANFHLRRYNKGSADDEPLNRGAGYMVHEEEFATHMKNFGKVRENVPVAPPCNQHNAVLQASIERKGAVVTGVGQLTCARHDITLPSMVNLRRGEEHSVMDFCLLRGLSFVLTLLVIFSYDINCSYSIHLLARIAEYSSELNHAALMVQQFIFLIGKFHLGGHIRKCLFRYSWHFMPGAGLADGEASERKWANTNPTATSTREMGAGSRADTLDDHIGDANWQKTTGASLFLVRKLDEHGAHRAEAVVNFMVFHNDMMSTEKVAQVLQDEWIPAMEAYEKDPSNAPNPFEEEFQGSSEGSVRLMLARIESEKNADGFVRHSMSPSQFIAEGLNIEKRQATLRSAAASLKKKPHSTEIERATHVEQVSQLRRRIKHFKRVQSVYMPRATVLRLEDDEANVQSAQPYDDKLLLPSELGQPVHALDRLLVQYESLLRASRAYSALASLRENILMGASFYAFTSRFVRGQKGNTRSSDAIHDHTDKRTHIVAEYRTHYTALLTLATLGADPVWKDSLLELKEGDIRGFREDPLVAGSAPESVTDQQTQRNRDKELPSWIWRQLHGAETSQGLTAALRLKWLKLYARARRTQEAVELTLRDMTSFCRTMESEASQWGARAESGAGRQWARLVEGEYDPLFEAGAQSYAKKQQRIREDMKQSAEARFNEARSALVNLVPLLPEVVFNMFSRKGMDQAIPISTPIVDVSESLKGKTVYGFIPNH</sequence>